<keyword evidence="14" id="KW-1185">Reference proteome</keyword>
<keyword evidence="6" id="KW-0813">Transport</keyword>
<dbReference type="Pfam" id="PF02405">
    <property type="entry name" value="MlaE"/>
    <property type="match status" value="1"/>
</dbReference>
<evidence type="ECO:0000256" key="9">
    <source>
        <dbReference type="ARBA" id="ARBA00022692"/>
    </source>
</evidence>
<reference evidence="14" key="1">
    <citation type="submission" date="2016-05" db="EMBL/GenBank/DDBJ databases">
        <title>Polynucleobacter sp. QLW-P1FAT50C-4 genome.</title>
        <authorList>
            <person name="Hahn M.W."/>
        </authorList>
    </citation>
    <scope>NUCLEOTIDE SEQUENCE [LARGE SCALE GENOMIC DNA]</scope>
    <source>
        <strain evidence="14">QLW-P1FAT50C-4</strain>
    </source>
</reference>
<organism evidence="13 14">
    <name type="scientific">Polynucleobacter wuianus</name>
    <dbReference type="NCBI Taxonomy" id="1743168"/>
    <lineage>
        <taxon>Bacteria</taxon>
        <taxon>Pseudomonadati</taxon>
        <taxon>Pseudomonadota</taxon>
        <taxon>Betaproteobacteria</taxon>
        <taxon>Burkholderiales</taxon>
        <taxon>Burkholderiaceae</taxon>
        <taxon>Polynucleobacter</taxon>
    </lineage>
</organism>
<evidence type="ECO:0000256" key="11">
    <source>
        <dbReference type="ARBA" id="ARBA00023136"/>
    </source>
</evidence>
<dbReference type="STRING" id="1743168.A8O14_00525"/>
<keyword evidence="8 12" id="KW-0997">Cell inner membrane</keyword>
<evidence type="ECO:0000256" key="2">
    <source>
        <dbReference type="ARBA" id="ARBA00004429"/>
    </source>
</evidence>
<dbReference type="AlphaFoldDB" id="A0A191UCE9"/>
<evidence type="ECO:0000256" key="12">
    <source>
        <dbReference type="RuleBase" id="RU362044"/>
    </source>
</evidence>
<dbReference type="InterPro" id="IPR030802">
    <property type="entry name" value="Permease_MalE"/>
</dbReference>
<evidence type="ECO:0000256" key="5">
    <source>
        <dbReference type="ARBA" id="ARBA00020857"/>
    </source>
</evidence>
<comment type="subunit">
    <text evidence="4">The complex is composed of two ATP-binding proteins (MlaF), two transmembrane proteins (MlaE), two cytoplasmic solute-binding proteins (MlaB) and six periplasmic solute-binding proteins (MlaD).</text>
</comment>
<evidence type="ECO:0000313" key="14">
    <source>
        <dbReference type="Proteomes" id="UP000078463"/>
    </source>
</evidence>
<dbReference type="KEGG" id="pwu:A8O14_00525"/>
<evidence type="ECO:0000256" key="10">
    <source>
        <dbReference type="ARBA" id="ARBA00022989"/>
    </source>
</evidence>
<proteinExistence type="inferred from homology"/>
<keyword evidence="9 12" id="KW-0812">Transmembrane</keyword>
<comment type="function">
    <text evidence="1">Part of the ABC transporter complex MlaFEDB, which is involved in a phospholipid transport pathway that maintains lipid asymmetry in the outer membrane by retrograde trafficking of phospholipids from the outer membrane to the inner membrane. Probably responsible for the translocation of the substrate across the membrane.</text>
</comment>
<comment type="subcellular location">
    <subcellularLocation>
        <location evidence="2 12">Cell inner membrane</location>
        <topology evidence="2 12">Multi-pass membrane protein</topology>
    </subcellularLocation>
</comment>
<dbReference type="EMBL" id="CP015922">
    <property type="protein sequence ID" value="ANI98713.1"/>
    <property type="molecule type" value="Genomic_DNA"/>
</dbReference>
<comment type="similarity">
    <text evidence="3 12">Belongs to the MlaE permease family.</text>
</comment>
<evidence type="ECO:0000256" key="7">
    <source>
        <dbReference type="ARBA" id="ARBA00022475"/>
    </source>
</evidence>
<feature type="transmembrane region" description="Helical" evidence="12">
    <location>
        <begin position="53"/>
        <end position="80"/>
    </location>
</feature>
<dbReference type="Proteomes" id="UP000078463">
    <property type="component" value="Chromosome"/>
</dbReference>
<protein>
    <recommendedName>
        <fullName evidence="5">Intermembrane phospholipid transport system permease protein MlaE</fullName>
    </recommendedName>
</protein>
<dbReference type="GO" id="GO:0005548">
    <property type="term" value="F:phospholipid transporter activity"/>
    <property type="evidence" value="ECO:0007669"/>
    <property type="project" value="TreeGrafter"/>
</dbReference>
<sequence length="265" mass="28225">MTALHKLLDLLGDLGFFIRRNLASLGLATRMFAAVIWRSGFLLKRPRLVLDQILFVGNHSFVIIAVSGLFVGFVLGLQGYYTLNRYGSEQALGLLVALSLTRELGPVITALLFAGRAGTSLTAEIGLMKAGEQLSAMEMMAVDPLGRVIAPRLWAGIISMPILATIFTAVGVIGGYFVGVPLIGVDSGAFWSQMQGGVDLFSDIGNGLIKSLVFGVAVTFIALYQGYEAKPTPEGVSQATTRTVVISSLSVLALDFLLTAMMFSN</sequence>
<feature type="transmembrane region" description="Helical" evidence="12">
    <location>
        <begin position="204"/>
        <end position="224"/>
    </location>
</feature>
<dbReference type="OrthoDB" id="9806241at2"/>
<evidence type="ECO:0000256" key="1">
    <source>
        <dbReference type="ARBA" id="ARBA00002460"/>
    </source>
</evidence>
<keyword evidence="10 12" id="KW-1133">Transmembrane helix</keyword>
<feature type="transmembrane region" description="Helical" evidence="12">
    <location>
        <begin position="92"/>
        <end position="114"/>
    </location>
</feature>
<evidence type="ECO:0000256" key="3">
    <source>
        <dbReference type="ARBA" id="ARBA00007556"/>
    </source>
</evidence>
<feature type="transmembrane region" description="Helical" evidence="12">
    <location>
        <begin position="22"/>
        <end position="41"/>
    </location>
</feature>
<evidence type="ECO:0000256" key="4">
    <source>
        <dbReference type="ARBA" id="ARBA00011380"/>
    </source>
</evidence>
<dbReference type="NCBIfam" id="NF033619">
    <property type="entry name" value="perm_MlaE_1"/>
    <property type="match status" value="1"/>
</dbReference>
<evidence type="ECO:0000313" key="13">
    <source>
        <dbReference type="EMBL" id="ANI98713.1"/>
    </source>
</evidence>
<evidence type="ECO:0000256" key="6">
    <source>
        <dbReference type="ARBA" id="ARBA00022448"/>
    </source>
</evidence>
<keyword evidence="11 12" id="KW-0472">Membrane</keyword>
<dbReference type="PANTHER" id="PTHR30188:SF4">
    <property type="entry name" value="PROTEIN TRIGALACTOSYLDIACYLGLYCEROL 1, CHLOROPLASTIC"/>
    <property type="match status" value="1"/>
</dbReference>
<feature type="transmembrane region" description="Helical" evidence="12">
    <location>
        <begin position="162"/>
        <end position="184"/>
    </location>
</feature>
<keyword evidence="7" id="KW-1003">Cell membrane</keyword>
<accession>A0A191UCE9</accession>
<dbReference type="RefSeq" id="WP_068947722.1">
    <property type="nucleotide sequence ID" value="NZ_CP015922.1"/>
</dbReference>
<name>A0A191UCE9_9BURK</name>
<evidence type="ECO:0000256" key="8">
    <source>
        <dbReference type="ARBA" id="ARBA00022519"/>
    </source>
</evidence>
<dbReference type="InterPro" id="IPR003453">
    <property type="entry name" value="ABC_MlaE_roteobac"/>
</dbReference>
<feature type="transmembrane region" description="Helical" evidence="12">
    <location>
        <begin position="244"/>
        <end position="263"/>
    </location>
</feature>
<dbReference type="PANTHER" id="PTHR30188">
    <property type="entry name" value="ABC TRANSPORTER PERMEASE PROTEIN-RELATED"/>
    <property type="match status" value="1"/>
</dbReference>
<dbReference type="GO" id="GO:0043190">
    <property type="term" value="C:ATP-binding cassette (ABC) transporter complex"/>
    <property type="evidence" value="ECO:0007669"/>
    <property type="project" value="InterPro"/>
</dbReference>
<dbReference type="NCBIfam" id="TIGR00056">
    <property type="entry name" value="MlaE family lipid ABC transporter permease subunit"/>
    <property type="match status" value="1"/>
</dbReference>
<gene>
    <name evidence="13" type="ORF">A8O14_00525</name>
</gene>
<dbReference type="InterPro" id="IPR053408">
    <property type="entry name" value="MlaE_Permease"/>
</dbReference>